<dbReference type="PANTHER" id="PTHR10091">
    <property type="entry name" value="ALDOSE-1-EPIMERASE"/>
    <property type="match status" value="1"/>
</dbReference>
<dbReference type="InterPro" id="IPR011013">
    <property type="entry name" value="Gal_mutarotase_sf_dom"/>
</dbReference>
<sequence length="292" mass="31998">MSLHTISAGGYTAEVREYGGALVSMEYNGRTIVERDLEGGKPAFFGGDILAPWPNRLRDGEYIFNGKRYQAFVNEEKWSTALHGLVFDLQWKVVEKSENFISLATTLDASEAYPTSLDFLVSYELTSDGLIWTIQAENVGEDAAPYGVSVHPYLIADSSASINDCTLSLTAGEYMTIDDRHLPIELDSVRGVFDFNGGAVIGDRYIDAAFNTEPSPRIELAAPSGLGVWMEGDENSLWVQIHTADRDGHVSGRKSLAVEPMTCAADAFNTEDGLLIIEPGEFHVIEFRIGSL</sequence>
<organism evidence="1">
    <name type="scientific">freshwater metagenome</name>
    <dbReference type="NCBI Taxonomy" id="449393"/>
    <lineage>
        <taxon>unclassified sequences</taxon>
        <taxon>metagenomes</taxon>
        <taxon>ecological metagenomes</taxon>
    </lineage>
</organism>
<dbReference type="AlphaFoldDB" id="A0A6J7PS87"/>
<dbReference type="EMBL" id="CAFBPB010000094">
    <property type="protein sequence ID" value="CAB5006389.1"/>
    <property type="molecule type" value="Genomic_DNA"/>
</dbReference>
<reference evidence="1" key="1">
    <citation type="submission" date="2020-05" db="EMBL/GenBank/DDBJ databases">
        <authorList>
            <person name="Chiriac C."/>
            <person name="Salcher M."/>
            <person name="Ghai R."/>
            <person name="Kavagutti S V."/>
        </authorList>
    </citation>
    <scope>NUCLEOTIDE SEQUENCE</scope>
</reference>
<proteinExistence type="predicted"/>
<protein>
    <submittedName>
        <fullName evidence="1">Unannotated protein</fullName>
    </submittedName>
</protein>
<dbReference type="Pfam" id="PF01263">
    <property type="entry name" value="Aldose_epim"/>
    <property type="match status" value="1"/>
</dbReference>
<gene>
    <name evidence="1" type="ORF">UFOPK4049_00797</name>
</gene>
<evidence type="ECO:0000313" key="1">
    <source>
        <dbReference type="EMBL" id="CAB5006389.1"/>
    </source>
</evidence>
<dbReference type="GO" id="GO:0004034">
    <property type="term" value="F:aldose 1-epimerase activity"/>
    <property type="evidence" value="ECO:0007669"/>
    <property type="project" value="TreeGrafter"/>
</dbReference>
<dbReference type="PANTHER" id="PTHR10091:SF0">
    <property type="entry name" value="GALACTOSE MUTAROTASE"/>
    <property type="match status" value="1"/>
</dbReference>
<dbReference type="GO" id="GO:0030246">
    <property type="term" value="F:carbohydrate binding"/>
    <property type="evidence" value="ECO:0007669"/>
    <property type="project" value="InterPro"/>
</dbReference>
<dbReference type="GO" id="GO:0006006">
    <property type="term" value="P:glucose metabolic process"/>
    <property type="evidence" value="ECO:0007669"/>
    <property type="project" value="TreeGrafter"/>
</dbReference>
<dbReference type="Gene3D" id="2.70.98.10">
    <property type="match status" value="1"/>
</dbReference>
<name>A0A6J7PS87_9ZZZZ</name>
<dbReference type="GO" id="GO:0033499">
    <property type="term" value="P:galactose catabolic process via UDP-galactose, Leloir pathway"/>
    <property type="evidence" value="ECO:0007669"/>
    <property type="project" value="TreeGrafter"/>
</dbReference>
<dbReference type="InterPro" id="IPR014718">
    <property type="entry name" value="GH-type_carb-bd"/>
</dbReference>
<dbReference type="InterPro" id="IPR008183">
    <property type="entry name" value="Aldose_1/G6P_1-epimerase"/>
</dbReference>
<dbReference type="SUPFAM" id="SSF74650">
    <property type="entry name" value="Galactose mutarotase-like"/>
    <property type="match status" value="1"/>
</dbReference>
<accession>A0A6J7PS87</accession>